<accession>A0AAE6G038</accession>
<sequence length="351" mass="38702">MGRRRRRVGNSRRKALQWDAMAQFLDVALKVGDLTEFTADAVLFKYAQSFYGATGQAARRLELAGVPLAQLTLAPGANRLVETRGTLTSPRALFLGTVRLGEFGYHEIRQFAVRALVALENHSGLAHVAGTVHGPNYGLDEDEAVLAFVGGLVEAFQRGSGPQSLARFTVVERDARRAQRLVKAFARGLSATPGVEPLPDGGFRVRRMSAVTQAPPLATAGTVSMAKPHAFVAMPFAPELEDTYHYGIQGPVKAAGMLCERVDQELFDGPIIQRIRERIETAKVVIADLSLANPNVYLEVGYAWGRGRPTLLLVRDVKELRFDVASYRCIVYRNIRELEQLLTKELQRMDD</sequence>
<dbReference type="AlphaFoldDB" id="A0AAE6G038"/>
<dbReference type="SUPFAM" id="SSF52309">
    <property type="entry name" value="N-(deoxy)ribosyltransferase-like"/>
    <property type="match status" value="1"/>
</dbReference>
<evidence type="ECO:0000313" key="1">
    <source>
        <dbReference type="EMBL" id="QDE68204.1"/>
    </source>
</evidence>
<evidence type="ECO:0008006" key="3">
    <source>
        <dbReference type="Google" id="ProtNLM"/>
    </source>
</evidence>
<evidence type="ECO:0000313" key="2">
    <source>
        <dbReference type="Proteomes" id="UP000320179"/>
    </source>
</evidence>
<proteinExistence type="predicted"/>
<organism evidence="1 2">
    <name type="scientific">Myxococcus xanthus</name>
    <dbReference type="NCBI Taxonomy" id="34"/>
    <lineage>
        <taxon>Bacteria</taxon>
        <taxon>Pseudomonadati</taxon>
        <taxon>Myxococcota</taxon>
        <taxon>Myxococcia</taxon>
        <taxon>Myxococcales</taxon>
        <taxon>Cystobacterineae</taxon>
        <taxon>Myxococcaceae</taxon>
        <taxon>Myxococcus</taxon>
    </lineage>
</organism>
<name>A0AAE6G038_MYXXA</name>
<reference evidence="1 2" key="1">
    <citation type="journal article" date="2019" name="Science">
        <title>Social genes are selection hotspots in kin groups of a soil microbe.</title>
        <authorList>
            <person name="Wielgoss S."/>
            <person name="Wolfensberger R."/>
            <person name="Sun L."/>
            <person name="Fiegna F."/>
            <person name="Velicer G.J."/>
        </authorList>
    </citation>
    <scope>NUCLEOTIDE SEQUENCE [LARGE SCALE GENOMIC DNA]</scope>
    <source>
        <strain evidence="1 2">MC3.5.9c15</strain>
    </source>
</reference>
<gene>
    <name evidence="1" type="ORF">BHS09_15100</name>
</gene>
<dbReference type="EMBL" id="CP017174">
    <property type="protein sequence ID" value="QDE68204.1"/>
    <property type="molecule type" value="Genomic_DNA"/>
</dbReference>
<protein>
    <recommendedName>
        <fullName evidence="3">Nucleoside 2-deoxyribosyltransferase</fullName>
    </recommendedName>
</protein>
<dbReference type="Proteomes" id="UP000320179">
    <property type="component" value="Chromosome"/>
</dbReference>
<dbReference type="Gene3D" id="3.40.50.450">
    <property type="match status" value="1"/>
</dbReference>